<dbReference type="Pfam" id="PF13607">
    <property type="entry name" value="Succ_CoA_lig"/>
    <property type="match status" value="1"/>
</dbReference>
<proteinExistence type="inferred from homology"/>
<sequence>MSQLQLRKLFSPSSIAVFGVTEEEGSIGYALLQNLLMSYKGAVFPIHPELESILGRTCYASLADVKVEMGDTVDLAAIIAPAAEVPLLIEACGLAGVRAIVLFSEGFRDAGSSGARIERAMLDVARRYRVRIIGPRSFGLFCPRLGLNLTPIAKQAPVGNIALISQSSTICASILDWSYNNEFGFSSIVSLGNAADLDFAEIIDYLAMDINTHCILVYMENLRDSRRFMSAVRAAARIKPVIAVKAGKAQTSETIALAQTGPVVGDDKVYDAALRRAGVVRVQTIGDMFSAARALTSPKRPAGNRLAVITNGGGPSVMAADLAVSLGIEIPALSAQTISSLNACLPRSWSHCNPVDVLFDATADRYRSALSICLNDENVDAVLVIFAPSTMVEPESVAQAVLEAAADNRKPVLTCWMGEMQVRGARGAFAAARIPTFRSPENAIEAFEFMVSYFRSQNILLEAPASFSNEDEPDIENARLIIEAALADRRRVLSTLEAKAVLAAFRLPVSHSVMARSPNEAMLIAQQLGFPVAMKVESPEIAHKTDIGGVRLNLSNAQAVRSAYNEIVANVAELAPGTRIDGILIEPYISKPHGRELAVGLTCDPLFGPVITFGEGGQVAEVFNERSVALAPLNQRLIDDLVGRARVAPLLEPFRRMPAVDRPALDSVLQRVSEMACELPWIRKMEINPLIIDDQGAIAVDARISIITHVTSSEPYGHMAICPYPAYLESSWQFTGGTNFTIRPVRPEDAEMIQKFVQSLSSDARYKRFMHAMNELSLSALARLTQIDYDRALVLIAVSHSYGRDAVVGIANYGVLPDGETCDFGLVTSEDVRNKGLGARLMNSLMEVAHNRGIKTMEGEVLVNNPTMLKLVRALGFEIFEHEEDEDLQRAIRQL</sequence>
<evidence type="ECO:0000256" key="2">
    <source>
        <dbReference type="ARBA" id="ARBA00022741"/>
    </source>
</evidence>
<gene>
    <name evidence="8" type="ORF">PROAA_1910002</name>
</gene>
<keyword evidence="2 5" id="KW-0547">Nucleotide-binding</keyword>
<dbReference type="GO" id="GO:0016874">
    <property type="term" value="F:ligase activity"/>
    <property type="evidence" value="ECO:0007669"/>
    <property type="project" value="UniProtKB-KW"/>
</dbReference>
<dbReference type="AlphaFoldDB" id="A0A1A8XN40"/>
<dbReference type="FunFam" id="3.30.1490.20:FF:000020">
    <property type="entry name" value="Protein lysine acetyltransferase"/>
    <property type="match status" value="1"/>
</dbReference>
<evidence type="ECO:0000313" key="8">
    <source>
        <dbReference type="EMBL" id="SBT06575.1"/>
    </source>
</evidence>
<keyword evidence="1" id="KW-0436">Ligase</keyword>
<dbReference type="SUPFAM" id="SSF52210">
    <property type="entry name" value="Succinyl-CoA synthetase domains"/>
    <property type="match status" value="2"/>
</dbReference>
<dbReference type="Pfam" id="PF13549">
    <property type="entry name" value="ATP-grasp_5"/>
    <property type="match status" value="1"/>
</dbReference>
<dbReference type="SMART" id="SM00881">
    <property type="entry name" value="CoA_binding"/>
    <property type="match status" value="1"/>
</dbReference>
<evidence type="ECO:0000259" key="7">
    <source>
        <dbReference type="PROSITE" id="PS51186"/>
    </source>
</evidence>
<dbReference type="Gene3D" id="3.40.630.30">
    <property type="match status" value="1"/>
</dbReference>
<organism evidence="8 9">
    <name type="scientific">Candidatus Propionivibrio aalborgensis</name>
    <dbReference type="NCBI Taxonomy" id="1860101"/>
    <lineage>
        <taxon>Bacteria</taxon>
        <taxon>Pseudomonadati</taxon>
        <taxon>Pseudomonadota</taxon>
        <taxon>Betaproteobacteria</taxon>
        <taxon>Rhodocyclales</taxon>
        <taxon>Rhodocyclaceae</taxon>
        <taxon>Propionivibrio</taxon>
    </lineage>
</organism>
<dbReference type="InterPro" id="IPR016181">
    <property type="entry name" value="Acyl_CoA_acyltransferase"/>
</dbReference>
<dbReference type="InterPro" id="IPR036291">
    <property type="entry name" value="NAD(P)-bd_dom_sf"/>
</dbReference>
<keyword evidence="3 5" id="KW-0067">ATP-binding</keyword>
<dbReference type="PROSITE" id="PS50975">
    <property type="entry name" value="ATP_GRASP"/>
    <property type="match status" value="1"/>
</dbReference>
<dbReference type="Proteomes" id="UP000199600">
    <property type="component" value="Unassembled WGS sequence"/>
</dbReference>
<dbReference type="EMBL" id="FLQY01000103">
    <property type="protein sequence ID" value="SBT06575.1"/>
    <property type="molecule type" value="Genomic_DNA"/>
</dbReference>
<reference evidence="8 9" key="1">
    <citation type="submission" date="2016-06" db="EMBL/GenBank/DDBJ databases">
        <authorList>
            <person name="Kjaerup R.B."/>
            <person name="Dalgaard T.S."/>
            <person name="Juul-Madsen H.R."/>
        </authorList>
    </citation>
    <scope>NUCLEOTIDE SEQUENCE [LARGE SCALE GENOMIC DNA]</scope>
    <source>
        <strain evidence="8">2</strain>
    </source>
</reference>
<evidence type="ECO:0000259" key="6">
    <source>
        <dbReference type="PROSITE" id="PS50975"/>
    </source>
</evidence>
<dbReference type="GO" id="GO:0005524">
    <property type="term" value="F:ATP binding"/>
    <property type="evidence" value="ECO:0007669"/>
    <property type="project" value="UniProtKB-UniRule"/>
</dbReference>
<dbReference type="Gene3D" id="3.40.50.261">
    <property type="entry name" value="Succinyl-CoA synthetase domains"/>
    <property type="match status" value="2"/>
</dbReference>
<dbReference type="RefSeq" id="WP_186410556.1">
    <property type="nucleotide sequence ID" value="NZ_FLQY01000103.1"/>
</dbReference>
<dbReference type="CDD" id="cd04301">
    <property type="entry name" value="NAT_SF"/>
    <property type="match status" value="1"/>
</dbReference>
<dbReference type="PANTHER" id="PTHR43334">
    <property type="entry name" value="ACETATE--COA LIGASE [ADP-FORMING]"/>
    <property type="match status" value="1"/>
</dbReference>
<dbReference type="InterPro" id="IPR051538">
    <property type="entry name" value="Acyl-CoA_Synth/Transferase"/>
</dbReference>
<dbReference type="Gene3D" id="3.30.1490.20">
    <property type="entry name" value="ATP-grasp fold, A domain"/>
    <property type="match status" value="1"/>
</dbReference>
<keyword evidence="9" id="KW-1185">Reference proteome</keyword>
<dbReference type="SUPFAM" id="SSF56059">
    <property type="entry name" value="Glutathione synthetase ATP-binding domain-like"/>
    <property type="match status" value="1"/>
</dbReference>
<evidence type="ECO:0000256" key="3">
    <source>
        <dbReference type="ARBA" id="ARBA00022840"/>
    </source>
</evidence>
<evidence type="ECO:0000256" key="1">
    <source>
        <dbReference type="ARBA" id="ARBA00022598"/>
    </source>
</evidence>
<dbReference type="InterPro" id="IPR016102">
    <property type="entry name" value="Succinyl-CoA_synth-like"/>
</dbReference>
<dbReference type="Gene3D" id="3.30.470.20">
    <property type="entry name" value="ATP-grasp fold, B domain"/>
    <property type="match status" value="1"/>
</dbReference>
<feature type="domain" description="N-acetyltransferase" evidence="7">
    <location>
        <begin position="740"/>
        <end position="895"/>
    </location>
</feature>
<evidence type="ECO:0000256" key="4">
    <source>
        <dbReference type="ARBA" id="ARBA00060888"/>
    </source>
</evidence>
<dbReference type="GO" id="GO:0016747">
    <property type="term" value="F:acyltransferase activity, transferring groups other than amino-acyl groups"/>
    <property type="evidence" value="ECO:0007669"/>
    <property type="project" value="InterPro"/>
</dbReference>
<dbReference type="SUPFAM" id="SSF51735">
    <property type="entry name" value="NAD(P)-binding Rossmann-fold domains"/>
    <property type="match status" value="1"/>
</dbReference>
<dbReference type="InterPro" id="IPR011761">
    <property type="entry name" value="ATP-grasp"/>
</dbReference>
<dbReference type="GO" id="GO:0046872">
    <property type="term" value="F:metal ion binding"/>
    <property type="evidence" value="ECO:0007669"/>
    <property type="project" value="InterPro"/>
</dbReference>
<dbReference type="Pfam" id="PF00583">
    <property type="entry name" value="Acetyltransf_1"/>
    <property type="match status" value="1"/>
</dbReference>
<name>A0A1A8XN40_9RHOO</name>
<dbReference type="InterPro" id="IPR013815">
    <property type="entry name" value="ATP_grasp_subdomain_1"/>
</dbReference>
<dbReference type="SUPFAM" id="SSF55729">
    <property type="entry name" value="Acyl-CoA N-acyltransferases (Nat)"/>
    <property type="match status" value="1"/>
</dbReference>
<dbReference type="InterPro" id="IPR000182">
    <property type="entry name" value="GNAT_dom"/>
</dbReference>
<feature type="domain" description="ATP-grasp" evidence="6">
    <location>
        <begin position="499"/>
        <end position="535"/>
    </location>
</feature>
<dbReference type="PROSITE" id="PS51186">
    <property type="entry name" value="GNAT"/>
    <property type="match status" value="1"/>
</dbReference>
<dbReference type="PANTHER" id="PTHR43334:SF1">
    <property type="entry name" value="3-HYDROXYPROPIONATE--COA LIGASE [ADP-FORMING]"/>
    <property type="match status" value="1"/>
</dbReference>
<dbReference type="InterPro" id="IPR032875">
    <property type="entry name" value="Succ_CoA_lig_flav_dom"/>
</dbReference>
<evidence type="ECO:0000256" key="5">
    <source>
        <dbReference type="PROSITE-ProRule" id="PRU00409"/>
    </source>
</evidence>
<evidence type="ECO:0000313" key="9">
    <source>
        <dbReference type="Proteomes" id="UP000199600"/>
    </source>
</evidence>
<accession>A0A1A8XN40</accession>
<dbReference type="Pfam" id="PF13380">
    <property type="entry name" value="CoA_binding_2"/>
    <property type="match status" value="1"/>
</dbReference>
<dbReference type="Gene3D" id="3.40.50.720">
    <property type="entry name" value="NAD(P)-binding Rossmann-like Domain"/>
    <property type="match status" value="1"/>
</dbReference>
<dbReference type="InterPro" id="IPR003781">
    <property type="entry name" value="CoA-bd"/>
</dbReference>
<protein>
    <submittedName>
        <fullName evidence="8">CoA-binding domain-containing protein</fullName>
    </submittedName>
</protein>
<comment type="similarity">
    <text evidence="4">In the N-terminal section; belongs to the acetate CoA ligase alpha subunit family.</text>
</comment>